<accession>A0A4Z0V1T0</accession>
<evidence type="ECO:0000313" key="3">
    <source>
        <dbReference type="Proteomes" id="UP000297635"/>
    </source>
</evidence>
<evidence type="ECO:0000313" key="2">
    <source>
        <dbReference type="EMBL" id="TGG36694.1"/>
    </source>
</evidence>
<gene>
    <name evidence="2" type="ORF">EZ315_12735</name>
</gene>
<proteinExistence type="predicted"/>
<sequence length="739" mass="84443">MVGGISSGHILESRSWEYRQHRTYSFLFKLCKNSCSFKFTNNPIERITMRNLIAIFLLAASTVMVSAQESKDTIAVQELKEIVIEAPKVIHKADMDVYHPSRSAVDNAKNGVQLLSNLMIPSLSVSDALGTITSAGQTVQVRINGREASVDQVKNLLPTTIKRVEWIENPGLRYNGANTVLNFIVANPTVGGSMMLYATQALNQAWGQYNGNVKFNFGRSQIEVGGGYKLTENLKVHRNYTETFHYPDGKTLTRNETSRGGNIDNSIANLWATYNYIKPDTTVIVLEARGWHKPSNRQAYYGLMSSSDAANDYFLTDIKGDKGIRPSFSAYWEQHFAGRQLFVVDFKSQFYTGRTFSDYIEQDPSTLNFLTDIHTNIKDRNQVYAIEADYIKNWNKARLTAGVSYTANRNRSVYENLGGEIFHQRQDKVYFFAEYFQRINKVTLTAGLGAQYTDFLFRETNLGSHSWNMRPQAAVTYSINQKHQLRLNFESWQSTPSLAETNPTPQQLDGFQWRIGNPDLKTSNSYMLTLRYNFQIPRVYGQFGVRAYTSPNAITPLLEWQDEKLVTIYENSRGLQNISLFLAPQVEIVPKWAVLSGYLQWRAERMRGTGYNLHNSAWSGNVSLQVMHYGFTLSVQYVRAQRDLWGERISWGEDINHIDLTYNWKKWSFSIGCIMPFGKYDQGSMSLSHWNTNESHMRTNFRIPYIGINYNLQWGLQKRKANKMINASGETDQSTAGGR</sequence>
<dbReference type="EMBL" id="SJSA01000002">
    <property type="protein sequence ID" value="TGG36694.1"/>
    <property type="molecule type" value="Genomic_DNA"/>
</dbReference>
<protein>
    <recommendedName>
        <fullName evidence="1">Outer membrane protein beta-barrel domain-containing protein</fullName>
    </recommendedName>
</protein>
<dbReference type="Pfam" id="PF14905">
    <property type="entry name" value="OMP_b-brl_3"/>
    <property type="match status" value="1"/>
</dbReference>
<evidence type="ECO:0000259" key="1">
    <source>
        <dbReference type="Pfam" id="PF14905"/>
    </source>
</evidence>
<organism evidence="2 3">
    <name type="scientific">Duncaniella freteri</name>
    <dbReference type="NCBI Taxonomy" id="2530391"/>
    <lineage>
        <taxon>Bacteria</taxon>
        <taxon>Pseudomonadati</taxon>
        <taxon>Bacteroidota</taxon>
        <taxon>Bacteroidia</taxon>
        <taxon>Bacteroidales</taxon>
        <taxon>Muribaculaceae</taxon>
        <taxon>Duncaniella</taxon>
    </lineage>
</organism>
<reference evidence="2 3" key="1">
    <citation type="submission" date="2019-02" db="EMBL/GenBank/DDBJ databases">
        <title>Isolation and identification of novel species under the genus Muribaculum.</title>
        <authorList>
            <person name="Miyake S."/>
            <person name="Ding Y."/>
            <person name="Low A."/>
            <person name="Soh M."/>
            <person name="Seedorf H."/>
        </authorList>
    </citation>
    <scope>NUCLEOTIDE SEQUENCE [LARGE SCALE GENOMIC DNA]</scope>
    <source>
        <strain evidence="2 3">TLL-A3</strain>
    </source>
</reference>
<keyword evidence="3" id="KW-1185">Reference proteome</keyword>
<dbReference type="SUPFAM" id="SSF56935">
    <property type="entry name" value="Porins"/>
    <property type="match status" value="1"/>
</dbReference>
<dbReference type="Proteomes" id="UP000297635">
    <property type="component" value="Unassembled WGS sequence"/>
</dbReference>
<name>A0A4Z0V1T0_9BACT</name>
<dbReference type="AlphaFoldDB" id="A0A4Z0V1T0"/>
<comment type="caution">
    <text evidence="2">The sequence shown here is derived from an EMBL/GenBank/DDBJ whole genome shotgun (WGS) entry which is preliminary data.</text>
</comment>
<dbReference type="InterPro" id="IPR041700">
    <property type="entry name" value="OMP_b-brl_3"/>
</dbReference>
<feature type="domain" description="Outer membrane protein beta-barrel" evidence="1">
    <location>
        <begin position="347"/>
        <end position="710"/>
    </location>
</feature>